<evidence type="ECO:0000313" key="11">
    <source>
        <dbReference type="EMBL" id="MBJ7603948.1"/>
    </source>
</evidence>
<dbReference type="CDD" id="cd03219">
    <property type="entry name" value="ABC_Mj1267_LivG_branched"/>
    <property type="match status" value="1"/>
</dbReference>
<evidence type="ECO:0000256" key="6">
    <source>
        <dbReference type="ARBA" id="ARBA00022840"/>
    </source>
</evidence>
<dbReference type="SUPFAM" id="SSF52540">
    <property type="entry name" value="P-loop containing nucleoside triphosphate hydrolases"/>
    <property type="match status" value="1"/>
</dbReference>
<dbReference type="InterPro" id="IPR003439">
    <property type="entry name" value="ABC_transporter-like_ATP-bd"/>
</dbReference>
<feature type="domain" description="ABC transporter" evidence="10">
    <location>
        <begin position="368"/>
        <end position="599"/>
    </location>
</feature>
<evidence type="ECO:0000256" key="2">
    <source>
        <dbReference type="ARBA" id="ARBA00022448"/>
    </source>
</evidence>
<feature type="transmembrane region" description="Helical" evidence="9">
    <location>
        <begin position="18"/>
        <end position="37"/>
    </location>
</feature>
<dbReference type="GO" id="GO:0005524">
    <property type="term" value="F:ATP binding"/>
    <property type="evidence" value="ECO:0007669"/>
    <property type="project" value="UniProtKB-KW"/>
</dbReference>
<evidence type="ECO:0000256" key="8">
    <source>
        <dbReference type="ARBA" id="ARBA00023136"/>
    </source>
</evidence>
<dbReference type="InterPro" id="IPR003593">
    <property type="entry name" value="AAA+_ATPase"/>
</dbReference>
<dbReference type="GO" id="GO:0005886">
    <property type="term" value="C:plasma membrane"/>
    <property type="evidence" value="ECO:0007669"/>
    <property type="project" value="UniProtKB-SubCell"/>
</dbReference>
<keyword evidence="8 9" id="KW-0472">Membrane</keyword>
<keyword evidence="7 9" id="KW-1133">Transmembrane helix</keyword>
<gene>
    <name evidence="11" type="ORF">JF888_12255</name>
</gene>
<dbReference type="InterPro" id="IPR027417">
    <property type="entry name" value="P-loop_NTPase"/>
</dbReference>
<dbReference type="Pfam" id="PF02653">
    <property type="entry name" value="BPD_transp_2"/>
    <property type="match status" value="1"/>
</dbReference>
<evidence type="ECO:0000313" key="12">
    <source>
        <dbReference type="Proteomes" id="UP000620075"/>
    </source>
</evidence>
<dbReference type="InterPro" id="IPR051120">
    <property type="entry name" value="ABC_AA/LPS_Transport"/>
</dbReference>
<keyword evidence="5" id="KW-0547">Nucleotide-binding</keyword>
<dbReference type="Proteomes" id="UP000620075">
    <property type="component" value="Unassembled WGS sequence"/>
</dbReference>
<dbReference type="Gene3D" id="3.40.50.300">
    <property type="entry name" value="P-loop containing nucleotide triphosphate hydrolases"/>
    <property type="match status" value="1"/>
</dbReference>
<protein>
    <submittedName>
        <fullName evidence="11">Branched-chain amino acid ABC transporter ATP-binding protein/permease</fullName>
    </submittedName>
</protein>
<keyword evidence="2" id="KW-0813">Transport</keyword>
<feature type="transmembrane region" description="Helical" evidence="9">
    <location>
        <begin position="127"/>
        <end position="148"/>
    </location>
</feature>
<reference evidence="11 12" key="1">
    <citation type="submission" date="2020-10" db="EMBL/GenBank/DDBJ databases">
        <title>Ca. Dormibacterota MAGs.</title>
        <authorList>
            <person name="Montgomery K."/>
        </authorList>
    </citation>
    <scope>NUCLEOTIDE SEQUENCE [LARGE SCALE GENOMIC DNA]</scope>
    <source>
        <strain evidence="11">SC8811_S16_3</strain>
    </source>
</reference>
<comment type="caution">
    <text evidence="11">The sequence shown here is derived from an EMBL/GenBank/DDBJ whole genome shotgun (WGS) entry which is preliminary data.</text>
</comment>
<sequence>MAEKAAVPGAARVGWRAVVLDWALPIALCVVFIAAISQVDDRYLARVIALVVVWALIGMSWNLIGGYAGQPSLGQAAFVGLGAYTAILLMIRVGLTPWLGLVAAAGVAIVAALVIGIPTLRLKGVYFALASLVYPLILLLVFTYLGYQEVLVPAHNDNPDLYMSWSDTWHYAALAALFLLLAWLFTTALERSRWRVVLQSIREDEDAARSTGINTALVKLVVFSTSAVFASLAGVVYAMLILVVTPEAVFGLSVSVQALVVSLVGGMARRLGPILGACILIPITNFLDANLGATSGASLLAYGLVLITVVLVVPRGLLNAGTRPLEVVNRVLPQSLRLPVNRRRSLPSRPPSGSRPLVPTHPGDEAVLIAADARKVYGGIVAIDRLSLEVRSGEFLGIVGPNGAGKSTFFDLLTGYQRSTAGRITLLGRVVTHWPAYRIARLGVRRSFQIARPFGQLTVFDNVFLGSLQNADGGQRTADTWAALEAVGLEVHADVGARSLVPAQLRLLEVARALAGRPAILLLDEPLAGLTRSEARDLMQLLRTQQHAGLTIVLVDHDIGTVAAWADRLYVIDYGRNIADGAPKEVMRDDRVVTAYLGSRWRAARA</sequence>
<organism evidence="11 12">
    <name type="scientific">Candidatus Dormiibacter inghamiae</name>
    <dbReference type="NCBI Taxonomy" id="3127013"/>
    <lineage>
        <taxon>Bacteria</taxon>
        <taxon>Bacillati</taxon>
        <taxon>Candidatus Dormiibacterota</taxon>
        <taxon>Candidatus Dormibacteria</taxon>
        <taxon>Candidatus Dormibacterales</taxon>
        <taxon>Candidatus Dormibacteraceae</taxon>
        <taxon>Candidatus Dormiibacter</taxon>
    </lineage>
</organism>
<dbReference type="Pfam" id="PF00005">
    <property type="entry name" value="ABC_tran"/>
    <property type="match status" value="1"/>
</dbReference>
<dbReference type="SMART" id="SM00382">
    <property type="entry name" value="AAA"/>
    <property type="match status" value="1"/>
</dbReference>
<keyword evidence="6 11" id="KW-0067">ATP-binding</keyword>
<proteinExistence type="predicted"/>
<dbReference type="Pfam" id="PF12399">
    <property type="entry name" value="BCA_ABC_TP_C"/>
    <property type="match status" value="1"/>
</dbReference>
<comment type="subcellular location">
    <subcellularLocation>
        <location evidence="1">Cell membrane</location>
        <topology evidence="1">Multi-pass membrane protein</topology>
    </subcellularLocation>
</comment>
<dbReference type="AlphaFoldDB" id="A0A934NE72"/>
<evidence type="ECO:0000256" key="4">
    <source>
        <dbReference type="ARBA" id="ARBA00022692"/>
    </source>
</evidence>
<dbReference type="GO" id="GO:0015658">
    <property type="term" value="F:branched-chain amino acid transmembrane transporter activity"/>
    <property type="evidence" value="ECO:0007669"/>
    <property type="project" value="InterPro"/>
</dbReference>
<feature type="transmembrane region" description="Helical" evidence="9">
    <location>
        <begin position="299"/>
        <end position="318"/>
    </location>
</feature>
<feature type="transmembrane region" description="Helical" evidence="9">
    <location>
        <begin position="101"/>
        <end position="120"/>
    </location>
</feature>
<keyword evidence="3" id="KW-1003">Cell membrane</keyword>
<dbReference type="CDD" id="cd06581">
    <property type="entry name" value="TM_PBP1_LivM_like"/>
    <property type="match status" value="1"/>
</dbReference>
<name>A0A934NE72_9BACT</name>
<evidence type="ECO:0000256" key="9">
    <source>
        <dbReference type="SAM" id="Phobius"/>
    </source>
</evidence>
<feature type="transmembrane region" description="Helical" evidence="9">
    <location>
        <begin position="168"/>
        <end position="189"/>
    </location>
</feature>
<evidence type="ECO:0000256" key="1">
    <source>
        <dbReference type="ARBA" id="ARBA00004651"/>
    </source>
</evidence>
<dbReference type="PROSITE" id="PS50893">
    <property type="entry name" value="ABC_TRANSPORTER_2"/>
    <property type="match status" value="1"/>
</dbReference>
<feature type="transmembrane region" description="Helical" evidence="9">
    <location>
        <begin position="43"/>
        <end position="64"/>
    </location>
</feature>
<evidence type="ECO:0000256" key="3">
    <source>
        <dbReference type="ARBA" id="ARBA00022475"/>
    </source>
</evidence>
<evidence type="ECO:0000256" key="7">
    <source>
        <dbReference type="ARBA" id="ARBA00022989"/>
    </source>
</evidence>
<keyword evidence="4 9" id="KW-0812">Transmembrane</keyword>
<evidence type="ECO:0000256" key="5">
    <source>
        <dbReference type="ARBA" id="ARBA00022741"/>
    </source>
</evidence>
<dbReference type="PANTHER" id="PTHR45772:SF2">
    <property type="entry name" value="ABC TRANSPORTER ATP-BINDING PROTEIN"/>
    <property type="match status" value="1"/>
</dbReference>
<evidence type="ECO:0000259" key="10">
    <source>
        <dbReference type="PROSITE" id="PS50893"/>
    </source>
</evidence>
<feature type="transmembrane region" description="Helical" evidence="9">
    <location>
        <begin position="217"/>
        <end position="242"/>
    </location>
</feature>
<dbReference type="InterPro" id="IPR001851">
    <property type="entry name" value="ABC_transp_permease"/>
</dbReference>
<feature type="transmembrane region" description="Helical" evidence="9">
    <location>
        <begin position="76"/>
        <end position="95"/>
    </location>
</feature>
<dbReference type="PANTHER" id="PTHR45772">
    <property type="entry name" value="CONSERVED COMPONENT OF ABC TRANSPORTER FOR NATURAL AMINO ACIDS-RELATED"/>
    <property type="match status" value="1"/>
</dbReference>
<dbReference type="InterPro" id="IPR043428">
    <property type="entry name" value="LivM-like"/>
</dbReference>
<dbReference type="GO" id="GO:0016887">
    <property type="term" value="F:ATP hydrolysis activity"/>
    <property type="evidence" value="ECO:0007669"/>
    <property type="project" value="InterPro"/>
</dbReference>
<dbReference type="InterPro" id="IPR032823">
    <property type="entry name" value="BCA_ABC_TP_C"/>
</dbReference>
<accession>A0A934NE72</accession>
<dbReference type="RefSeq" id="WP_338180771.1">
    <property type="nucleotide sequence ID" value="NZ_JAEKNQ010000046.1"/>
</dbReference>
<dbReference type="EMBL" id="JAEKNQ010000046">
    <property type="protein sequence ID" value="MBJ7603948.1"/>
    <property type="molecule type" value="Genomic_DNA"/>
</dbReference>